<dbReference type="RefSeq" id="WP_344424128.1">
    <property type="nucleotide sequence ID" value="NZ_BAAANN010000022.1"/>
</dbReference>
<dbReference type="Proteomes" id="UP001501116">
    <property type="component" value="Unassembled WGS sequence"/>
</dbReference>
<keyword evidence="3" id="KW-0963">Cytoplasm</keyword>
<comment type="caution">
    <text evidence="5">The sequence shown here is derived from an EMBL/GenBank/DDBJ whole genome shotgun (WGS) entry which is preliminary data.</text>
</comment>
<dbReference type="Pfam" id="PF14011">
    <property type="entry name" value="ESX-1_EspG"/>
    <property type="match status" value="1"/>
</dbReference>
<evidence type="ECO:0000313" key="6">
    <source>
        <dbReference type="Proteomes" id="UP001501116"/>
    </source>
</evidence>
<evidence type="ECO:0008006" key="7">
    <source>
        <dbReference type="Google" id="ProtNLM"/>
    </source>
</evidence>
<dbReference type="EMBL" id="BAAANN010000022">
    <property type="protein sequence ID" value="GAA1971483.1"/>
    <property type="molecule type" value="Genomic_DNA"/>
</dbReference>
<gene>
    <name evidence="5" type="ORF">GCM10009754_52130</name>
</gene>
<evidence type="ECO:0000256" key="4">
    <source>
        <dbReference type="ARBA" id="ARBA00023186"/>
    </source>
</evidence>
<sequence>MRFAGGETFSARRLAALVTEATGHGLHVALAPDPVWLGESARARLAKITAADLAQFDGGEPDFREIADLLSKPAKARFGWCTDNRTGIRTGMLAAGSWFGVAATATGDVIHVRTFRDRRLGDVLAEMLPAGVPRAAGTGVTALRSEINGDDGDDVLDVAVSKEVRQFQRLAAQETLAAAELYAAEDARPLRVFDTESGRWAVRTEPYHGDEAVTVTPAGAREIGDLLTH</sequence>
<keyword evidence="6" id="KW-1185">Reference proteome</keyword>
<evidence type="ECO:0000256" key="2">
    <source>
        <dbReference type="ARBA" id="ARBA00006411"/>
    </source>
</evidence>
<accession>A0ABN2RMV9</accession>
<comment type="subcellular location">
    <subcellularLocation>
        <location evidence="1">Cytoplasm</location>
    </subcellularLocation>
</comment>
<name>A0ABN2RMV9_9PSEU</name>
<comment type="similarity">
    <text evidence="2">Belongs to the EspG family.</text>
</comment>
<dbReference type="InterPro" id="IPR025734">
    <property type="entry name" value="EspG"/>
</dbReference>
<evidence type="ECO:0000313" key="5">
    <source>
        <dbReference type="EMBL" id="GAA1971483.1"/>
    </source>
</evidence>
<reference evidence="5 6" key="1">
    <citation type="journal article" date="2019" name="Int. J. Syst. Evol. Microbiol.">
        <title>The Global Catalogue of Microorganisms (GCM) 10K type strain sequencing project: providing services to taxonomists for standard genome sequencing and annotation.</title>
        <authorList>
            <consortium name="The Broad Institute Genomics Platform"/>
            <consortium name="The Broad Institute Genome Sequencing Center for Infectious Disease"/>
            <person name="Wu L."/>
            <person name="Ma J."/>
        </authorList>
    </citation>
    <scope>NUCLEOTIDE SEQUENCE [LARGE SCALE GENOMIC DNA]</scope>
    <source>
        <strain evidence="5 6">JCM 14545</strain>
    </source>
</reference>
<evidence type="ECO:0000256" key="3">
    <source>
        <dbReference type="ARBA" id="ARBA00022490"/>
    </source>
</evidence>
<proteinExistence type="inferred from homology"/>
<evidence type="ECO:0000256" key="1">
    <source>
        <dbReference type="ARBA" id="ARBA00004496"/>
    </source>
</evidence>
<organism evidence="5 6">
    <name type="scientific">Amycolatopsis minnesotensis</name>
    <dbReference type="NCBI Taxonomy" id="337894"/>
    <lineage>
        <taxon>Bacteria</taxon>
        <taxon>Bacillati</taxon>
        <taxon>Actinomycetota</taxon>
        <taxon>Actinomycetes</taxon>
        <taxon>Pseudonocardiales</taxon>
        <taxon>Pseudonocardiaceae</taxon>
        <taxon>Amycolatopsis</taxon>
    </lineage>
</organism>
<keyword evidence="4" id="KW-0143">Chaperone</keyword>
<protein>
    <recommendedName>
        <fullName evidence="7">ESAT-6 protein secretion system EspG family protein</fullName>
    </recommendedName>
</protein>